<dbReference type="InterPro" id="IPR001451">
    <property type="entry name" value="Hexapep"/>
</dbReference>
<keyword evidence="3" id="KW-0808">Transferase</keyword>
<keyword evidence="4" id="KW-0443">Lipid metabolism</keyword>
<protein>
    <recommendedName>
        <fullName evidence="9">RxLR effector candidate protein</fullName>
    </recommendedName>
</protein>
<keyword evidence="8" id="KW-1185">Reference proteome</keyword>
<keyword evidence="5" id="KW-0012">Acyltransferase</keyword>
<dbReference type="PROSITE" id="PS00101">
    <property type="entry name" value="HEXAPEP_TRANSFERASES"/>
    <property type="match status" value="1"/>
</dbReference>
<dbReference type="PANTHER" id="PTHR43378">
    <property type="entry name" value="UDP-3-O-ACYLGLUCOSAMINE N-ACYLTRANSFERASE"/>
    <property type="match status" value="1"/>
</dbReference>
<dbReference type="NCBIfam" id="TIGR01853">
    <property type="entry name" value="lipid_A_lpxD"/>
    <property type="match status" value="1"/>
</dbReference>
<name>A0AAV0T7V0_HYABA</name>
<sequence length="340" mass="36973">MSKWLLVIALALAVSVGSGAPLAAPSEQQLVKWTAPALEQVAQLESDGERLQRAVAIASRDIGEERSSSTSKKLKKKFKKWSPIKKFNNYKERVKVGWKLYKWYGAIWQKIEKLLEWFGSIFAASSTSESFPHSVVHSSAKIGKRCRIGAFSTVGADVIIGDDSIIGANVTLQNCSIGSQVVIHAGVRIGQDGFGFTLNGHGVHEKKRQERRVEVHDCVEIGANCTIDRGSWRNTVVGKHCKLDNLIQLGHNVQLGTGCVIAAQTGIAGSTTLGNNVHIGGQVGVAQHLKIGDNVRIAAKSGVMNHLESNATYGGSPAVPIMEYRRQMVQLRRLGKRFVD</sequence>
<dbReference type="EMBL" id="CANTFL010000166">
    <property type="protein sequence ID" value="CAI5716641.1"/>
    <property type="molecule type" value="Genomic_DNA"/>
</dbReference>
<evidence type="ECO:0000256" key="4">
    <source>
        <dbReference type="ARBA" id="ARBA00023098"/>
    </source>
</evidence>
<evidence type="ECO:0000256" key="6">
    <source>
        <dbReference type="SAM" id="SignalP"/>
    </source>
</evidence>
<feature type="chain" id="PRO_5043785049" description="RxLR effector candidate protein" evidence="6">
    <location>
        <begin position="20"/>
        <end position="340"/>
    </location>
</feature>
<dbReference type="Pfam" id="PF00132">
    <property type="entry name" value="Hexapep"/>
    <property type="match status" value="3"/>
</dbReference>
<keyword evidence="1" id="KW-0444">Lipid biosynthesis</keyword>
<evidence type="ECO:0000256" key="3">
    <source>
        <dbReference type="ARBA" id="ARBA00022679"/>
    </source>
</evidence>
<accession>A0AAV0T7V0</accession>
<evidence type="ECO:0000256" key="5">
    <source>
        <dbReference type="ARBA" id="ARBA00023315"/>
    </source>
</evidence>
<feature type="signal peptide" evidence="6">
    <location>
        <begin position="1"/>
        <end position="19"/>
    </location>
</feature>
<keyword evidence="6" id="KW-0732">Signal</keyword>
<dbReference type="GO" id="GO:0016410">
    <property type="term" value="F:N-acyltransferase activity"/>
    <property type="evidence" value="ECO:0007669"/>
    <property type="project" value="InterPro"/>
</dbReference>
<dbReference type="GO" id="GO:0009245">
    <property type="term" value="P:lipid A biosynthetic process"/>
    <property type="evidence" value="ECO:0007669"/>
    <property type="project" value="UniProtKB-KW"/>
</dbReference>
<evidence type="ECO:0000313" key="8">
    <source>
        <dbReference type="Proteomes" id="UP001162031"/>
    </source>
</evidence>
<dbReference type="NCBIfam" id="NF002060">
    <property type="entry name" value="PRK00892.1"/>
    <property type="match status" value="1"/>
</dbReference>
<dbReference type="GO" id="GO:0016020">
    <property type="term" value="C:membrane"/>
    <property type="evidence" value="ECO:0007669"/>
    <property type="project" value="GOC"/>
</dbReference>
<dbReference type="InterPro" id="IPR011004">
    <property type="entry name" value="Trimer_LpxA-like_sf"/>
</dbReference>
<dbReference type="Proteomes" id="UP001162031">
    <property type="component" value="Unassembled WGS sequence"/>
</dbReference>
<dbReference type="Gene3D" id="2.160.10.10">
    <property type="entry name" value="Hexapeptide repeat proteins"/>
    <property type="match status" value="1"/>
</dbReference>
<evidence type="ECO:0008006" key="9">
    <source>
        <dbReference type="Google" id="ProtNLM"/>
    </source>
</evidence>
<comment type="caution">
    <text evidence="7">The sequence shown here is derived from an EMBL/GenBank/DDBJ whole genome shotgun (WGS) entry which is preliminary data.</text>
</comment>
<proteinExistence type="predicted"/>
<evidence type="ECO:0000256" key="1">
    <source>
        <dbReference type="ARBA" id="ARBA00022516"/>
    </source>
</evidence>
<dbReference type="AlphaFoldDB" id="A0AAV0T7V0"/>
<evidence type="ECO:0000256" key="2">
    <source>
        <dbReference type="ARBA" id="ARBA00022556"/>
    </source>
</evidence>
<dbReference type="PANTHER" id="PTHR43378:SF2">
    <property type="entry name" value="UDP-3-O-ACYLGLUCOSAMINE N-ACYLTRANSFERASE 1, MITOCHONDRIAL-RELATED"/>
    <property type="match status" value="1"/>
</dbReference>
<dbReference type="InterPro" id="IPR018357">
    <property type="entry name" value="Hexapep_transf_CS"/>
</dbReference>
<keyword evidence="2" id="KW-0441">Lipid A biosynthesis</keyword>
<dbReference type="InterPro" id="IPR007691">
    <property type="entry name" value="LpxD"/>
</dbReference>
<reference evidence="7" key="1">
    <citation type="submission" date="2022-12" db="EMBL/GenBank/DDBJ databases">
        <authorList>
            <person name="Webb A."/>
        </authorList>
    </citation>
    <scope>NUCLEOTIDE SEQUENCE</scope>
    <source>
        <strain evidence="7">Hp1</strain>
    </source>
</reference>
<organism evidence="7 8">
    <name type="scientific">Hyaloperonospora brassicae</name>
    <name type="common">Brassica downy mildew</name>
    <name type="synonym">Peronospora brassicae</name>
    <dbReference type="NCBI Taxonomy" id="162125"/>
    <lineage>
        <taxon>Eukaryota</taxon>
        <taxon>Sar</taxon>
        <taxon>Stramenopiles</taxon>
        <taxon>Oomycota</taxon>
        <taxon>Peronosporomycetes</taxon>
        <taxon>Peronosporales</taxon>
        <taxon>Peronosporaceae</taxon>
        <taxon>Hyaloperonospora</taxon>
    </lineage>
</organism>
<dbReference type="SUPFAM" id="SSF51161">
    <property type="entry name" value="Trimeric LpxA-like enzymes"/>
    <property type="match status" value="1"/>
</dbReference>
<gene>
    <name evidence="7" type="ORF">HBR001_LOCUS1666</name>
</gene>
<evidence type="ECO:0000313" key="7">
    <source>
        <dbReference type="EMBL" id="CAI5716641.1"/>
    </source>
</evidence>
<dbReference type="CDD" id="cd03352">
    <property type="entry name" value="LbH_LpxD"/>
    <property type="match status" value="1"/>
</dbReference>